<dbReference type="VEuPathDB" id="FungiDB:B9J08_002144"/>
<dbReference type="PROSITE" id="PS50211">
    <property type="entry name" value="DENN"/>
    <property type="match status" value="1"/>
</dbReference>
<evidence type="ECO:0000256" key="2">
    <source>
        <dbReference type="SAM" id="MobiDB-lite"/>
    </source>
</evidence>
<feature type="region of interest" description="Disordered" evidence="2">
    <location>
        <begin position="1"/>
        <end position="67"/>
    </location>
</feature>
<dbReference type="VEuPathDB" id="FungiDB:CJJ07_003837"/>
<gene>
    <name evidence="4" type="ORF">B9J08_002144</name>
    <name evidence="5" type="ORF">CA7LBN_003094</name>
</gene>
<evidence type="ECO:0000256" key="1">
    <source>
        <dbReference type="ARBA" id="ARBA00038178"/>
    </source>
</evidence>
<dbReference type="VEuPathDB" id="FungiDB:CJJ09_003229"/>
<proteinExistence type="inferred from homology"/>
<feature type="region of interest" description="Disordered" evidence="2">
    <location>
        <begin position="669"/>
        <end position="699"/>
    </location>
</feature>
<accession>A0A2H0ZWK1</accession>
<comment type="similarity">
    <text evidence="1">Belongs to the AVL9 family.</text>
</comment>
<feature type="compositionally biased region" description="Polar residues" evidence="2">
    <location>
        <begin position="45"/>
        <end position="63"/>
    </location>
</feature>
<dbReference type="OMA" id="SFWNPYL"/>
<dbReference type="Proteomes" id="UP000825438">
    <property type="component" value="Chromosome III"/>
</dbReference>
<organism evidence="4">
    <name type="scientific">Candidozyma auris</name>
    <name type="common">Yeast</name>
    <name type="synonym">Candida auris</name>
    <dbReference type="NCBI Taxonomy" id="498019"/>
    <lineage>
        <taxon>Eukaryota</taxon>
        <taxon>Fungi</taxon>
        <taxon>Dikarya</taxon>
        <taxon>Ascomycota</taxon>
        <taxon>Saccharomycotina</taxon>
        <taxon>Pichiomycetes</taxon>
        <taxon>Metschnikowiaceae</taxon>
        <taxon>Candidozyma</taxon>
    </lineage>
</organism>
<dbReference type="VEuPathDB" id="FungiDB:CJI97_001637"/>
<dbReference type="VEuPathDB" id="FungiDB:QG37_00415"/>
<feature type="compositionally biased region" description="Basic residues" evidence="2">
    <location>
        <begin position="115"/>
        <end position="125"/>
    </location>
</feature>
<dbReference type="InterPro" id="IPR051731">
    <property type="entry name" value="DENND11/AVL9_GEFs"/>
</dbReference>
<reference evidence="4" key="1">
    <citation type="journal article" date="2017" name="Clin. Infect. Dis.">
        <title>Simultaneous emergence of multidrug-resistant Candida auris on 3 continents confirmed by whole-genome sequencing and epidemiological analyses.</title>
        <authorList>
            <person name="Lockhart S.R."/>
            <person name="Etienne K.A."/>
            <person name="Vallabhaneni S."/>
            <person name="Farooqi J."/>
            <person name="Chowdhary A."/>
            <person name="Govender N.P."/>
            <person name="Colombo A.L."/>
            <person name="Calvo B."/>
            <person name="Cuomo C.A."/>
            <person name="Desjardins C.A."/>
            <person name="Berkow E.L."/>
            <person name="Castanheira M."/>
            <person name="Magobo R.E."/>
            <person name="Jabeen K."/>
            <person name="Asghar R.J."/>
            <person name="Meis J.F."/>
            <person name="Jackson B."/>
            <person name="Chiller T."/>
            <person name="Litvintseva A.P."/>
        </authorList>
    </citation>
    <scope>NUCLEOTIDE SEQUENCE [LARGE SCALE GENOMIC DNA]</scope>
    <source>
        <strain evidence="4">B8441</strain>
    </source>
</reference>
<reference evidence="4" key="2">
    <citation type="submission" date="2017-11" db="EMBL/GenBank/DDBJ databases">
        <title>Candida auris genome assembly and annotation.</title>
        <authorList>
            <person name="Munoz J.F."/>
            <person name="Gade L.G."/>
            <person name="Chow N.A."/>
            <person name="Litvintseva A.P."/>
            <person name="Loparev V.N."/>
            <person name="Cuomo C.A."/>
        </authorList>
    </citation>
    <scope>NUCLEOTIDE SEQUENCE</scope>
    <source>
        <strain evidence="4">B8441</strain>
    </source>
</reference>
<dbReference type="InterPro" id="IPR043153">
    <property type="entry name" value="DENN_C"/>
</dbReference>
<feature type="compositionally biased region" description="Polar residues" evidence="2">
    <location>
        <begin position="99"/>
        <end position="110"/>
    </location>
</feature>
<feature type="compositionally biased region" description="Basic and acidic residues" evidence="2">
    <location>
        <begin position="669"/>
        <end position="682"/>
    </location>
</feature>
<dbReference type="EMBL" id="CP076751">
    <property type="protein sequence ID" value="QWW24260.1"/>
    <property type="molecule type" value="Genomic_DNA"/>
</dbReference>
<name>A0A2H0ZWK1_CANAR</name>
<evidence type="ECO:0000313" key="4">
    <source>
        <dbReference type="EMBL" id="PIS54994.1"/>
    </source>
</evidence>
<feature type="domain" description="UDENN" evidence="3">
    <location>
        <begin position="152"/>
        <end position="624"/>
    </location>
</feature>
<reference evidence="5" key="3">
    <citation type="submission" date="2021-06" db="EMBL/GenBank/DDBJ databases">
        <title>Candida auris outbreak in lebanese hospital.</title>
        <authorList>
            <person name="Finianos M."/>
        </authorList>
    </citation>
    <scope>NUCLEOTIDE SEQUENCE</scope>
    <source>
        <strain evidence="5">CA7LBN</strain>
    </source>
</reference>
<evidence type="ECO:0000259" key="3">
    <source>
        <dbReference type="PROSITE" id="PS50211"/>
    </source>
</evidence>
<dbReference type="PANTHER" id="PTHR31017">
    <property type="entry name" value="LATE SECRETORY PATHWAY PROTEIN AVL9-RELATED"/>
    <property type="match status" value="1"/>
</dbReference>
<evidence type="ECO:0000313" key="5">
    <source>
        <dbReference type="EMBL" id="QWW24260.1"/>
    </source>
</evidence>
<dbReference type="Gene3D" id="3.40.50.11500">
    <property type="match status" value="1"/>
</dbReference>
<dbReference type="GO" id="GO:0005737">
    <property type="term" value="C:cytoplasm"/>
    <property type="evidence" value="ECO:0007669"/>
    <property type="project" value="TreeGrafter"/>
</dbReference>
<dbReference type="Pfam" id="PF09794">
    <property type="entry name" value="Avl9"/>
    <property type="match status" value="1"/>
</dbReference>
<dbReference type="InterPro" id="IPR037516">
    <property type="entry name" value="Tripartite_DENN"/>
</dbReference>
<dbReference type="AlphaFoldDB" id="A0A2H0ZWK1"/>
<dbReference type="PANTHER" id="PTHR31017:SF1">
    <property type="entry name" value="LATE SECRETORY PATHWAY PROTEIN AVL9 HOMOLOG"/>
    <property type="match status" value="1"/>
</dbReference>
<dbReference type="VEuPathDB" id="FungiDB:CJI96_0002818"/>
<feature type="region of interest" description="Disordered" evidence="2">
    <location>
        <begin position="99"/>
        <end position="139"/>
    </location>
</feature>
<protein>
    <recommendedName>
        <fullName evidence="3">UDENN domain-containing protein</fullName>
    </recommendedName>
</protein>
<sequence>MSNSDDIEFSLRPLRISKRSDSSTNKSQLHSASSDTTRPRSDSSIALSTKSSSHSSNVPQASSDEFVCRPMRLGSGAARPISSESHDHSSHQGLTFVTETDSVSSHGSQPSTPRRNSKSSRRSSVHVRSLPIVQSPKRKTETDLSKLDDMIFALCLVDFHHVRGPEVQWWKSNYHADYNLHGKLFKNLSFQALPDGSHLFEETFSNFNLVYDFANAVSLDDQLDFEQFTGNPNHLETLFGCSCVRQVKTTDLSSEELERNKDITRSIVQKAVVVISRKQPIFTKIKEKLSIITHSYFQQTNFTNTELLEKLFDNLNGTFKLIEEEPMLKQQIPEEITLLENKKNEKEDEFFVNLNLRSILSNYKSSILIILKALLLEQRVLVYSNNNLELLTQFQNNLIALIPDLHHHLDLSGCPLSDYTEKHSPLTRPTSLKTNDRRSMVRFFGLPLHVFNTKGSFWNPYLPLQQFDELHSESFMVGCSNLLILNQASQHKINVVVNLDSCQLSYPTGKPEALSLSHYDKRFIQSLLHSSSNEDAFEGSDDYIRYQFEDYIRSLLATTRFYQYMERFKSPPPGFDVNANKHYGNLKAFNDSFVDAWFKTKNFKIWDSLCDDFIFNFHDPLHIAIGSKETTQSAFGNFFANFNKQQQPTLVERANEYFLHSKKPQKFIPKEEQATEVKDESHSSGSTKKFTWGWGALKS</sequence>
<dbReference type="InterPro" id="IPR018307">
    <property type="entry name" value="ABL9/DENND6_dom"/>
</dbReference>
<dbReference type="EMBL" id="PEKT02000005">
    <property type="protein sequence ID" value="PIS54994.1"/>
    <property type="molecule type" value="Genomic_DNA"/>
</dbReference>